<accession>A0A316MAR5</accession>
<dbReference type="NCBIfam" id="TIGR01554">
    <property type="entry name" value="major_cap_HK97"/>
    <property type="match status" value="1"/>
</dbReference>
<name>A0A316MAR5_9CLOT</name>
<dbReference type="Pfam" id="PF05065">
    <property type="entry name" value="Phage_capsid"/>
    <property type="match status" value="1"/>
</dbReference>
<evidence type="ECO:0000313" key="4">
    <source>
        <dbReference type="EMBL" id="PWL55426.1"/>
    </source>
</evidence>
<dbReference type="EMBL" id="QAMZ01000006">
    <property type="protein sequence ID" value="PWL55426.1"/>
    <property type="molecule type" value="Genomic_DNA"/>
</dbReference>
<dbReference type="Proteomes" id="UP000246114">
    <property type="component" value="Unassembled WGS sequence"/>
</dbReference>
<proteinExistence type="predicted"/>
<feature type="region of interest" description="Disordered" evidence="2">
    <location>
        <begin position="33"/>
        <end position="53"/>
    </location>
</feature>
<dbReference type="SUPFAM" id="SSF56563">
    <property type="entry name" value="Major capsid protein gp5"/>
    <property type="match status" value="1"/>
</dbReference>
<reference evidence="4 5" key="1">
    <citation type="submission" date="2018-03" db="EMBL/GenBank/DDBJ databases">
        <title>The uncultured portion of the human microbiome is neutrally assembled.</title>
        <authorList>
            <person name="Jeraldo P."/>
            <person name="Boardman L."/>
            <person name="White B.A."/>
            <person name="Nelson H."/>
            <person name="Goldenfeld N."/>
            <person name="Chia N."/>
        </authorList>
    </citation>
    <scope>NUCLEOTIDE SEQUENCE [LARGE SCALE GENOMIC DNA]</scope>
    <source>
        <strain evidence="4">CIM:MAG 903</strain>
    </source>
</reference>
<comment type="caution">
    <text evidence="4">The sequence shown here is derived from an EMBL/GenBank/DDBJ whole genome shotgun (WGS) entry which is preliminary data.</text>
</comment>
<feature type="domain" description="Phage capsid-like C-terminal" evidence="3">
    <location>
        <begin position="124"/>
        <end position="392"/>
    </location>
</feature>
<evidence type="ECO:0000313" key="5">
    <source>
        <dbReference type="Proteomes" id="UP000246114"/>
    </source>
</evidence>
<organism evidence="4 5">
    <name type="scientific">Clostridium cadaveris</name>
    <dbReference type="NCBI Taxonomy" id="1529"/>
    <lineage>
        <taxon>Bacteria</taxon>
        <taxon>Bacillati</taxon>
        <taxon>Bacillota</taxon>
        <taxon>Clostridia</taxon>
        <taxon>Eubacteriales</taxon>
        <taxon>Clostridiaceae</taxon>
        <taxon>Clostridium</taxon>
    </lineage>
</organism>
<dbReference type="InterPro" id="IPR054612">
    <property type="entry name" value="Phage_capsid-like_C"/>
</dbReference>
<gene>
    <name evidence="4" type="ORF">DBY38_01520</name>
</gene>
<evidence type="ECO:0000256" key="1">
    <source>
        <dbReference type="ARBA" id="ARBA00004328"/>
    </source>
</evidence>
<dbReference type="AlphaFoldDB" id="A0A316MAR5"/>
<dbReference type="InterPro" id="IPR024455">
    <property type="entry name" value="Phage_capsid"/>
</dbReference>
<evidence type="ECO:0000256" key="2">
    <source>
        <dbReference type="SAM" id="MobiDB-lite"/>
    </source>
</evidence>
<dbReference type="Gene3D" id="3.30.2400.10">
    <property type="entry name" value="Major capsid protein gp5"/>
    <property type="match status" value="1"/>
</dbReference>
<protein>
    <submittedName>
        <fullName evidence="4">Phage major capsid protein</fullName>
    </submittedName>
</protein>
<sequence>MIKKKVERILELRATVDNLKSLEEQRAELEEKMESLVSKAEEETRAFTEDETKDFGNWEAEKARLDKTIKAIENKRAADKKTEVKPGSSETDEVEKVEERAFANYIRGVVTEERAENLTLTDNGAVVPTSIAQKIIKKVLEISPIYKLATRYNVTGNLSIPYYDESSQKIQVAYATEFTDLESSNAKFKSIELKGFLAGALSKISNSLINNSQFDIVSFVINAMAESVANWIDKELLNGTSEKIEGLSGIKKVITAASATAITADELIDVQEEVPDAFQANAIWIMSRNTRKAIRKLKDNDGQYLMNKDATSKWGYVLFGKDVYVSENMPDMSSGKSCIYYGDMSGLAVKLSEDVNIQILREKYATQHATGVIAWIEADSKVEDAQKIAKLKMGS</sequence>
<dbReference type="RefSeq" id="WP_412347778.1">
    <property type="nucleotide sequence ID" value="NZ_JBKTEK010000031.1"/>
</dbReference>
<evidence type="ECO:0000259" key="3">
    <source>
        <dbReference type="Pfam" id="PF05065"/>
    </source>
</evidence>
<dbReference type="Gene3D" id="3.30.2320.10">
    <property type="entry name" value="hypothetical protein PF0899 domain"/>
    <property type="match status" value="1"/>
</dbReference>
<comment type="subcellular location">
    <subcellularLocation>
        <location evidence="1">Virion</location>
    </subcellularLocation>
</comment>